<dbReference type="PANTHER" id="PTHR48049:SF132">
    <property type="entry name" value="GLYCOSYLTRANSFERASE"/>
    <property type="match status" value="1"/>
</dbReference>
<dbReference type="InterPro" id="IPR006326">
    <property type="entry name" value="UDPGT_MGT-like"/>
</dbReference>
<dbReference type="InterPro" id="IPR010610">
    <property type="entry name" value="EryCIII-like_C"/>
</dbReference>
<dbReference type="InterPro" id="IPR002213">
    <property type="entry name" value="UDP_glucos_trans"/>
</dbReference>
<dbReference type="CDD" id="cd03784">
    <property type="entry name" value="GT1_Gtf-like"/>
    <property type="match status" value="1"/>
</dbReference>
<dbReference type="NCBIfam" id="TIGR01426">
    <property type="entry name" value="MGT"/>
    <property type="match status" value="1"/>
</dbReference>
<dbReference type="GO" id="GO:0035251">
    <property type="term" value="F:UDP-glucosyltransferase activity"/>
    <property type="evidence" value="ECO:0007669"/>
    <property type="project" value="InterPro"/>
</dbReference>
<dbReference type="SUPFAM" id="SSF53756">
    <property type="entry name" value="UDP-Glycosyltransferase/glycogen phosphorylase"/>
    <property type="match status" value="1"/>
</dbReference>
<dbReference type="EMBL" id="CACRUB010000053">
    <property type="protein sequence ID" value="VYU70152.1"/>
    <property type="molecule type" value="Genomic_DNA"/>
</dbReference>
<dbReference type="FunFam" id="3.40.50.2000:FF:000072">
    <property type="entry name" value="Glycosyl transferase"/>
    <property type="match status" value="1"/>
</dbReference>
<reference evidence="4" key="1">
    <citation type="submission" date="2019-11" db="EMBL/GenBank/DDBJ databases">
        <authorList>
            <person name="Feng L."/>
        </authorList>
    </citation>
    <scope>NUCLEOTIDE SEQUENCE</scope>
    <source>
        <strain evidence="4">FplautiiLFYP42</strain>
    </source>
</reference>
<gene>
    <name evidence="4" type="primary">oleD</name>
    <name evidence="4" type="ORF">FPLFYP42_03496</name>
</gene>
<dbReference type="RefSeq" id="WP_148341495.1">
    <property type="nucleotide sequence ID" value="NZ_CACRUB010000053.1"/>
</dbReference>
<feature type="domain" description="Erythromycin biosynthesis protein CIII-like C-terminal" evidence="3">
    <location>
        <begin position="267"/>
        <end position="370"/>
    </location>
</feature>
<dbReference type="AlphaFoldDB" id="A0A6N3H1D5"/>
<proteinExistence type="inferred from homology"/>
<sequence length="397" mass="43404">MSRIVFFSIPAYGHTNPTVEVVRQLGRRGHRVRYYSFEEFRAKLEGAGAEFVPCDAFLPPAPRDLGRRMGHDFSSLMAMVIDVTVAMEEKVLRELGEFRPDCVVADSICVWGKLYARRLGLPLVCSTTTFAFDQETAGAMRPGPLEVFYTLTGLPQIGKRLALLREHGYEVKKLTELIQNDSETDTIVYTSRAFQPGGEHFGERVAFVGPSLPELPPRTQRRKRPLVYVSLGTVMHGNTGFYRACAEGLGDGPWDVLLSVGSPEGAAALGALPPNVRAEARVEQLRVLGEASVFLTHCGMNSVSESIWCGVPMVLAPQQSEEAAVARRAAELGAGLRLERRGPAAIRAAVEQVLGQRERYRRAIAPLAAGFRAAGGAARAAEKIEETIARKTEEARP</sequence>
<dbReference type="InterPro" id="IPR050481">
    <property type="entry name" value="UDP-glycosyltransf_plant"/>
</dbReference>
<dbReference type="Pfam" id="PF06722">
    <property type="entry name" value="EryCIII-like_C"/>
    <property type="match status" value="1"/>
</dbReference>
<protein>
    <submittedName>
        <fullName evidence="4">Oleandomycin glycosyltransferase</fullName>
        <ecNumber evidence="4">2.4.1.-</ecNumber>
    </submittedName>
</protein>
<name>A0A6N3H1D5_FLAPL</name>
<keyword evidence="2 4" id="KW-0808">Transferase</keyword>
<dbReference type="Gene3D" id="3.40.50.2000">
    <property type="entry name" value="Glycogen Phosphorylase B"/>
    <property type="match status" value="2"/>
</dbReference>
<organism evidence="4">
    <name type="scientific">Flavonifractor plautii</name>
    <name type="common">Fusobacterium plautii</name>
    <dbReference type="NCBI Taxonomy" id="292800"/>
    <lineage>
        <taxon>Bacteria</taxon>
        <taxon>Bacillati</taxon>
        <taxon>Bacillota</taxon>
        <taxon>Clostridia</taxon>
        <taxon>Eubacteriales</taxon>
        <taxon>Oscillospiraceae</taxon>
        <taxon>Flavonifractor</taxon>
    </lineage>
</organism>
<evidence type="ECO:0000256" key="2">
    <source>
        <dbReference type="ARBA" id="ARBA00022679"/>
    </source>
</evidence>
<comment type="similarity">
    <text evidence="1">Belongs to the UDP-glycosyltransferase family.</text>
</comment>
<dbReference type="PANTHER" id="PTHR48049">
    <property type="entry name" value="GLYCOSYLTRANSFERASE"/>
    <property type="match status" value="1"/>
</dbReference>
<evidence type="ECO:0000256" key="1">
    <source>
        <dbReference type="ARBA" id="ARBA00009995"/>
    </source>
</evidence>
<accession>A0A6N3H1D5</accession>
<keyword evidence="4" id="KW-0328">Glycosyltransferase</keyword>
<evidence type="ECO:0000313" key="4">
    <source>
        <dbReference type="EMBL" id="VYU70152.1"/>
    </source>
</evidence>
<evidence type="ECO:0000259" key="3">
    <source>
        <dbReference type="Pfam" id="PF06722"/>
    </source>
</evidence>
<dbReference type="EC" id="2.4.1.-" evidence="4"/>